<feature type="chain" id="PRO_5046236123" evidence="1">
    <location>
        <begin position="19"/>
        <end position="319"/>
    </location>
</feature>
<evidence type="ECO:0000313" key="3">
    <source>
        <dbReference type="EMBL" id="MDT7833497.1"/>
    </source>
</evidence>
<gene>
    <name evidence="3" type="ORF">RQM59_14010</name>
</gene>
<dbReference type="InterPro" id="IPR038765">
    <property type="entry name" value="Papain-like_cys_pep_sf"/>
</dbReference>
<protein>
    <submittedName>
        <fullName evidence="3">Transglutaminase domain-containing protein</fullName>
    </submittedName>
</protein>
<accession>A0ABU3LIH5</accession>
<reference evidence="3 4" key="1">
    <citation type="submission" date="2023-09" db="EMBL/GenBank/DDBJ databases">
        <title>Novel taxa isolated from Blanes Bay.</title>
        <authorList>
            <person name="Rey-Velasco X."/>
            <person name="Lucena T."/>
        </authorList>
    </citation>
    <scope>NUCLEOTIDE SEQUENCE [LARGE SCALE GENOMIC DNA]</scope>
    <source>
        <strain evidence="3 4">S356</strain>
    </source>
</reference>
<dbReference type="InterPro" id="IPR052557">
    <property type="entry name" value="CAP/Cytokinesis_protein"/>
</dbReference>
<name>A0ABU3LIH5_9FLAO</name>
<comment type="caution">
    <text evidence="3">The sequence shown here is derived from an EMBL/GenBank/DDBJ whole genome shotgun (WGS) entry which is preliminary data.</text>
</comment>
<proteinExistence type="predicted"/>
<organism evidence="3 4">
    <name type="scientific">Asprobacillus argus</name>
    <dbReference type="NCBI Taxonomy" id="3076534"/>
    <lineage>
        <taxon>Bacteria</taxon>
        <taxon>Pseudomonadati</taxon>
        <taxon>Bacteroidota</taxon>
        <taxon>Flavobacteriia</taxon>
        <taxon>Flavobacteriales</taxon>
        <taxon>Flavobacteriaceae</taxon>
        <taxon>Asprobacillus</taxon>
    </lineage>
</organism>
<dbReference type="SMART" id="SM00460">
    <property type="entry name" value="TGc"/>
    <property type="match status" value="1"/>
</dbReference>
<sequence>MMKKLLFLFLLISGTVSGQEFTRVDNIVNNYPKYRSPQQLADRISKDFSSDLDKVRASFKWLTNNISYSLDYYFHNQRTISFTYSSEKERQDQLQKIRDKIVADTFISRSGVCEEYAQSLKKLCDLMNIESTLLKGYVRNNASEIAETPEGTNHVWNAVKINGKWMFIDATWAAGFVINGRWERVFGNYFFNMPKEKIGLTHYPSDKKWQLLLNYGTLKEFYSQPIYHQYLLNHNIKLVNHTKGIISPNKDNELVFKLENLPENSRITYYYKGQRYSQKAAIAPSDGVFWVTIPAPARSTELYLFIESVSILEYKVAQH</sequence>
<evidence type="ECO:0000313" key="4">
    <source>
        <dbReference type="Proteomes" id="UP001257277"/>
    </source>
</evidence>
<dbReference type="Gene3D" id="3.10.620.30">
    <property type="match status" value="1"/>
</dbReference>
<dbReference type="PANTHER" id="PTHR46333:SF2">
    <property type="entry name" value="CYTOKINESIS PROTEIN 3"/>
    <property type="match status" value="1"/>
</dbReference>
<dbReference type="PANTHER" id="PTHR46333">
    <property type="entry name" value="CYTOKINESIS PROTEIN 3"/>
    <property type="match status" value="1"/>
</dbReference>
<feature type="signal peptide" evidence="1">
    <location>
        <begin position="1"/>
        <end position="18"/>
    </location>
</feature>
<dbReference type="Pfam" id="PF01841">
    <property type="entry name" value="Transglut_core"/>
    <property type="match status" value="1"/>
</dbReference>
<dbReference type="RefSeq" id="WP_349242750.1">
    <property type="nucleotide sequence ID" value="NZ_JAVTTO010000006.1"/>
</dbReference>
<keyword evidence="4" id="KW-1185">Reference proteome</keyword>
<dbReference type="InterPro" id="IPR002931">
    <property type="entry name" value="Transglutaminase-like"/>
</dbReference>
<dbReference type="EMBL" id="JAVTTO010000006">
    <property type="protein sequence ID" value="MDT7833497.1"/>
    <property type="molecule type" value="Genomic_DNA"/>
</dbReference>
<evidence type="ECO:0000259" key="2">
    <source>
        <dbReference type="SMART" id="SM00460"/>
    </source>
</evidence>
<feature type="domain" description="Transglutaminase-like" evidence="2">
    <location>
        <begin position="105"/>
        <end position="172"/>
    </location>
</feature>
<dbReference type="Proteomes" id="UP001257277">
    <property type="component" value="Unassembled WGS sequence"/>
</dbReference>
<dbReference type="SUPFAM" id="SSF54001">
    <property type="entry name" value="Cysteine proteinases"/>
    <property type="match status" value="1"/>
</dbReference>
<keyword evidence="1" id="KW-0732">Signal</keyword>
<evidence type="ECO:0000256" key="1">
    <source>
        <dbReference type="SAM" id="SignalP"/>
    </source>
</evidence>